<keyword evidence="3" id="KW-0547">Nucleotide-binding</keyword>
<dbReference type="InterPro" id="IPR017871">
    <property type="entry name" value="ABC_transporter-like_CS"/>
</dbReference>
<dbReference type="InterPro" id="IPR003439">
    <property type="entry name" value="ABC_transporter-like_ATP-bd"/>
</dbReference>
<dbReference type="GeneID" id="62875087"/>
<evidence type="ECO:0000313" key="7">
    <source>
        <dbReference type="EMBL" id="QRV16823.1"/>
    </source>
</evidence>
<dbReference type="OrthoDB" id="35850at2157"/>
<evidence type="ECO:0000256" key="5">
    <source>
        <dbReference type="ARBA" id="ARBA00025157"/>
    </source>
</evidence>
<organism evidence="7 8">
    <name type="scientific">Haloterrigena salifodinae</name>
    <dbReference type="NCBI Taxonomy" id="2675099"/>
    <lineage>
        <taxon>Archaea</taxon>
        <taxon>Methanobacteriati</taxon>
        <taxon>Methanobacteriota</taxon>
        <taxon>Stenosarchaea group</taxon>
        <taxon>Halobacteria</taxon>
        <taxon>Halobacteriales</taxon>
        <taxon>Natrialbaceae</taxon>
        <taxon>Haloterrigena</taxon>
    </lineage>
</organism>
<dbReference type="InterPro" id="IPR003593">
    <property type="entry name" value="AAA+_ATPase"/>
</dbReference>
<keyword evidence="2" id="KW-0813">Transport</keyword>
<evidence type="ECO:0000256" key="1">
    <source>
        <dbReference type="ARBA" id="ARBA00004236"/>
    </source>
</evidence>
<comment type="function">
    <text evidence="5">Probably part of an ABC transporter complex. Responsible for energy coupling to the transport system.</text>
</comment>
<evidence type="ECO:0000313" key="8">
    <source>
        <dbReference type="Proteomes" id="UP000637819"/>
    </source>
</evidence>
<keyword evidence="4 7" id="KW-0067">ATP-binding</keyword>
<accession>A0A8T8E5E6</accession>
<comment type="subcellular location">
    <subcellularLocation>
        <location evidence="1">Cell membrane</location>
    </subcellularLocation>
</comment>
<feature type="domain" description="ABC transporter" evidence="6">
    <location>
        <begin position="9"/>
        <end position="247"/>
    </location>
</feature>
<evidence type="ECO:0000256" key="2">
    <source>
        <dbReference type="ARBA" id="ARBA00022448"/>
    </source>
</evidence>
<name>A0A8T8E5E6_9EURY</name>
<sequence length="589" mass="64327">MTRHSSTAITVEDLAFRYPGGDERVVDAADLRIDSGEFVAVVGGNGSGKTTLCKTFNGIVPHFFEGEFEGTVTVGDVDTREASVAELSKRVGYVFQDFDNQLVCPTVFEEVAFAPLNHGLEDYRERTYRILSRFDLEDVADRFIWELSGGQKHLVALAAALVLDPDVLVVDEPAAQLDPANAREAYEQLARLNEEDGRTVVVIEHHTEFVAEYCDSMALVADGRVQWKEPVVDALSNLEELRERGVHPPQVTQVAADVFGDRERYPVSLRDGVAAFESLVGDVDIDADGVDETEERPTADDDPDVADRASIVVDDVTHSYESLRSGRTDVLDGLSLRIERGDRVALVGPNGAGKSTLMSLFAGLEKPRSGTVTVDGVKTNGTLPETLAEDVVYVRQNPEEMFVADTVRDDIAYYLRERDREGVEERVDEVLSFLDLTALQDRDGRLLSVGQQRRVSLAIGLATEPSIVLLDEPTGSLDLGSRSEVKRTIDRAGDRVETVVIATHDLELIAEWANRVLVLEDGAVVADGSSRSILADGELLARASLRPPQVARLSDELGFRSPALSVGELADRLAPIADATVATGRREDR</sequence>
<dbReference type="InterPro" id="IPR027417">
    <property type="entry name" value="P-loop_NTPase"/>
</dbReference>
<dbReference type="GO" id="GO:0042626">
    <property type="term" value="F:ATPase-coupled transmembrane transporter activity"/>
    <property type="evidence" value="ECO:0007669"/>
    <property type="project" value="TreeGrafter"/>
</dbReference>
<dbReference type="InterPro" id="IPR050095">
    <property type="entry name" value="ECF_ABC_transporter_ATP-bd"/>
</dbReference>
<dbReference type="PROSITE" id="PS00211">
    <property type="entry name" value="ABC_TRANSPORTER_1"/>
    <property type="match status" value="1"/>
</dbReference>
<evidence type="ECO:0000256" key="3">
    <source>
        <dbReference type="ARBA" id="ARBA00022741"/>
    </source>
</evidence>
<dbReference type="GO" id="GO:0043190">
    <property type="term" value="C:ATP-binding cassette (ABC) transporter complex"/>
    <property type="evidence" value="ECO:0007669"/>
    <property type="project" value="TreeGrafter"/>
</dbReference>
<dbReference type="PROSITE" id="PS50893">
    <property type="entry name" value="ABC_TRANSPORTER_2"/>
    <property type="match status" value="2"/>
</dbReference>
<dbReference type="Pfam" id="PF00005">
    <property type="entry name" value="ABC_tran"/>
    <property type="match status" value="2"/>
</dbReference>
<feature type="domain" description="ABC transporter" evidence="6">
    <location>
        <begin position="311"/>
        <end position="546"/>
    </location>
</feature>
<dbReference type="InterPro" id="IPR015856">
    <property type="entry name" value="ABC_transpr_CbiO/EcfA_su"/>
</dbReference>
<evidence type="ECO:0000259" key="6">
    <source>
        <dbReference type="PROSITE" id="PS50893"/>
    </source>
</evidence>
<dbReference type="CDD" id="cd03225">
    <property type="entry name" value="ABC_cobalt_CbiO_domain1"/>
    <property type="match status" value="2"/>
</dbReference>
<proteinExistence type="predicted"/>
<dbReference type="AlphaFoldDB" id="A0A8T8E5E6"/>
<dbReference type="PANTHER" id="PTHR43553:SF21">
    <property type="entry name" value="ABC TRANSPORTER ATP-BINDING PROTEIN MA_1418-RELATED"/>
    <property type="match status" value="1"/>
</dbReference>
<dbReference type="GO" id="GO:0005524">
    <property type="term" value="F:ATP binding"/>
    <property type="evidence" value="ECO:0007669"/>
    <property type="project" value="UniProtKB-KW"/>
</dbReference>
<dbReference type="Gene3D" id="3.40.50.300">
    <property type="entry name" value="P-loop containing nucleotide triphosphate hydrolases"/>
    <property type="match status" value="2"/>
</dbReference>
<dbReference type="PANTHER" id="PTHR43553">
    <property type="entry name" value="HEAVY METAL TRANSPORTER"/>
    <property type="match status" value="1"/>
</dbReference>
<gene>
    <name evidence="7" type="ORF">JMJ58_08145</name>
</gene>
<dbReference type="EMBL" id="CP069188">
    <property type="protein sequence ID" value="QRV16823.1"/>
    <property type="molecule type" value="Genomic_DNA"/>
</dbReference>
<evidence type="ECO:0000256" key="4">
    <source>
        <dbReference type="ARBA" id="ARBA00022840"/>
    </source>
</evidence>
<protein>
    <submittedName>
        <fullName evidence="7">ABC transporter ATP-binding protein</fullName>
    </submittedName>
</protein>
<dbReference type="SMART" id="SM00382">
    <property type="entry name" value="AAA"/>
    <property type="match status" value="2"/>
</dbReference>
<dbReference type="SUPFAM" id="SSF52540">
    <property type="entry name" value="P-loop containing nucleoside triphosphate hydrolases"/>
    <property type="match status" value="2"/>
</dbReference>
<dbReference type="GO" id="GO:0016887">
    <property type="term" value="F:ATP hydrolysis activity"/>
    <property type="evidence" value="ECO:0007669"/>
    <property type="project" value="InterPro"/>
</dbReference>
<dbReference type="RefSeq" id="WP_204748993.1">
    <property type="nucleotide sequence ID" value="NZ_CP069188.1"/>
</dbReference>
<keyword evidence="8" id="KW-1185">Reference proteome</keyword>
<dbReference type="KEGG" id="hsal:JMJ58_08145"/>
<reference evidence="7 8" key="1">
    <citation type="submission" date="2021-01" db="EMBL/GenBank/DDBJ databases">
        <title>Genome Sequence and Methylation Pattern of Haloterrigena salifodinae BOL5-1, An Extremely Halophilic Archaeon from a Bolivian Salt Mine.</title>
        <authorList>
            <person name="DasSarma P."/>
            <person name="Anton B.P."/>
            <person name="DasSarma S.L."/>
            <person name="von Ehrenheim H.A.L."/>
            <person name="Martinez F.L."/>
            <person name="Guzman D."/>
            <person name="Roberts R.J."/>
            <person name="DasSarma S."/>
        </authorList>
    </citation>
    <scope>NUCLEOTIDE SEQUENCE [LARGE SCALE GENOMIC DNA]</scope>
    <source>
        <strain evidence="7 8">BOL5-1</strain>
    </source>
</reference>
<dbReference type="Proteomes" id="UP000637819">
    <property type="component" value="Chromosome"/>
</dbReference>